<dbReference type="SUPFAM" id="SSF47794">
    <property type="entry name" value="Rad51 N-terminal domain-like"/>
    <property type="match status" value="1"/>
</dbReference>
<evidence type="ECO:0000313" key="2">
    <source>
        <dbReference type="EMBL" id="KDN27544.1"/>
    </source>
</evidence>
<dbReference type="AlphaFoldDB" id="A0A066UTT9"/>
<dbReference type="GO" id="GO:0003677">
    <property type="term" value="F:DNA binding"/>
    <property type="evidence" value="ECO:0007669"/>
    <property type="project" value="InterPro"/>
</dbReference>
<evidence type="ECO:0000259" key="1">
    <source>
        <dbReference type="SMART" id="SM00278"/>
    </source>
</evidence>
<dbReference type="InterPro" id="IPR003583">
    <property type="entry name" value="Hlx-hairpin-Hlx_DNA-bd_motif"/>
</dbReference>
<dbReference type="GO" id="GO:0000166">
    <property type="term" value="F:nucleotide binding"/>
    <property type="evidence" value="ECO:0007669"/>
    <property type="project" value="InterPro"/>
</dbReference>
<dbReference type="EMBL" id="JFFR01000027">
    <property type="protein sequence ID" value="KDN27544.1"/>
    <property type="molecule type" value="Genomic_DNA"/>
</dbReference>
<protein>
    <recommendedName>
        <fullName evidence="1">Helix-hairpin-helix DNA-binding motif class 1 domain-containing protein</fullName>
    </recommendedName>
</protein>
<proteinExistence type="predicted"/>
<dbReference type="Gene3D" id="1.10.150.20">
    <property type="entry name" value="5' to 3' exonuclease, C-terminal subdomain"/>
    <property type="match status" value="1"/>
</dbReference>
<dbReference type="GO" id="GO:0006281">
    <property type="term" value="P:DNA repair"/>
    <property type="evidence" value="ECO:0007669"/>
    <property type="project" value="InterPro"/>
</dbReference>
<dbReference type="Pfam" id="PF14520">
    <property type="entry name" value="HHH_5"/>
    <property type="match status" value="1"/>
</dbReference>
<dbReference type="InterPro" id="IPR010995">
    <property type="entry name" value="DNA_repair_Rad51/TF_NusA_a-hlx"/>
</dbReference>
<name>A0A066UTT9_9VIBR</name>
<reference evidence="2 3" key="1">
    <citation type="submission" date="2014-02" db="EMBL/GenBank/DDBJ databases">
        <title>Vibrio fortis Dalian14 Genome Sequencing.</title>
        <authorList>
            <person name="Wang Y."/>
            <person name="Song L."/>
            <person name="Liu G."/>
            <person name="Ding J."/>
        </authorList>
    </citation>
    <scope>NUCLEOTIDE SEQUENCE [LARGE SCALE GENOMIC DNA]</scope>
    <source>
        <strain evidence="2 3">Dalian14</strain>
    </source>
</reference>
<feature type="domain" description="Helix-hairpin-helix DNA-binding motif class 1" evidence="1">
    <location>
        <begin position="223"/>
        <end position="242"/>
    </location>
</feature>
<dbReference type="Proteomes" id="UP000027219">
    <property type="component" value="Unassembled WGS sequence"/>
</dbReference>
<organism evidence="2 3">
    <name type="scientific">Vibrio fortis</name>
    <dbReference type="NCBI Taxonomy" id="212667"/>
    <lineage>
        <taxon>Bacteria</taxon>
        <taxon>Pseudomonadati</taxon>
        <taxon>Pseudomonadota</taxon>
        <taxon>Gammaproteobacteria</taxon>
        <taxon>Vibrionales</taxon>
        <taxon>Vibrionaceae</taxon>
        <taxon>Vibrio</taxon>
    </lineage>
</organism>
<comment type="caution">
    <text evidence="2">The sequence shown here is derived from an EMBL/GenBank/DDBJ whole genome shotgun (WGS) entry which is preliminary data.</text>
</comment>
<dbReference type="RefSeq" id="WP_032552530.1">
    <property type="nucleotide sequence ID" value="NZ_JFFR01000027.1"/>
</dbReference>
<dbReference type="OrthoDB" id="5918543at2"/>
<evidence type="ECO:0000313" key="3">
    <source>
        <dbReference type="Proteomes" id="UP000027219"/>
    </source>
</evidence>
<dbReference type="STRING" id="212667.VFDL14_19920"/>
<gene>
    <name evidence="2" type="ORF">VFDL14_19920</name>
</gene>
<keyword evidence="3" id="KW-1185">Reference proteome</keyword>
<dbReference type="SMART" id="SM00278">
    <property type="entry name" value="HhH1"/>
    <property type="match status" value="1"/>
</dbReference>
<accession>A0A066UTT9</accession>
<sequence>MFRKILSLFGSSRSQAHNESQDLTIKSNETTNSYSSSGFGDVVDGLQFSPTFQIRTPCKILRANGMHVANEAQIPDYLREQQHGIWLPKVKQKYSLDDDNDVGASDASGSNRDDYITFVCSIKDIYSENISIFERVKLIDTFKADHPELLYVEDKLLAYYNNYDSIIDILMFNVDFSFEDLANFHYRDEGYLRPILGINSRVEKSLISLGYKVVEDVTHLTKDQLMELDGVGNKSAEKILEKIAEVKSAIRLNALTA</sequence>